<accession>A0A0S6U030</accession>
<organism evidence="2">
    <name type="scientific">Clostridium botulinum B str. Osaka05</name>
    <dbReference type="NCBI Taxonomy" id="1407017"/>
    <lineage>
        <taxon>Bacteria</taxon>
        <taxon>Bacillati</taxon>
        <taxon>Bacillota</taxon>
        <taxon>Clostridia</taxon>
        <taxon>Eubacteriales</taxon>
        <taxon>Clostridiaceae</taxon>
        <taxon>Clostridium</taxon>
    </lineage>
</organism>
<dbReference type="Pfam" id="PF12841">
    <property type="entry name" value="YvrJ"/>
    <property type="match status" value="1"/>
</dbReference>
<dbReference type="Proteomes" id="UP000054164">
    <property type="component" value="Unassembled WGS sequence"/>
</dbReference>
<keyword evidence="1" id="KW-1133">Transmembrane helix</keyword>
<gene>
    <name evidence="2" type="ORF">CBO05C_0939</name>
</gene>
<reference evidence="2" key="1">
    <citation type="submission" date="2013-10" db="EMBL/GenBank/DDBJ databases">
        <title>Draft genome sequence of Clostridium botulinum type B strain Osaka05.</title>
        <authorList>
            <person name="Sakaguchi Y."/>
            <person name="Hosomi K."/>
            <person name="Uchiyama J."/>
            <person name="Ogura Y."/>
            <person name="Sakaguchi M."/>
            <person name="Kohda T."/>
            <person name="Mukamoto M."/>
            <person name="Misawa N."/>
            <person name="Matsuzaki S."/>
            <person name="Hayashi T."/>
            <person name="Kozaki S."/>
        </authorList>
    </citation>
    <scope>NUCLEOTIDE SEQUENCE</scope>
    <source>
        <strain evidence="2">Osaka05</strain>
    </source>
</reference>
<proteinExistence type="predicted"/>
<evidence type="ECO:0000313" key="2">
    <source>
        <dbReference type="EMBL" id="GAE01249.1"/>
    </source>
</evidence>
<evidence type="ECO:0008006" key="3">
    <source>
        <dbReference type="Google" id="ProtNLM"/>
    </source>
</evidence>
<dbReference type="AlphaFoldDB" id="A0A0S6U030"/>
<dbReference type="InterPro" id="IPR024419">
    <property type="entry name" value="YvrJ"/>
</dbReference>
<name>A0A0S6U030_CLOBO</name>
<dbReference type="HOGENOM" id="CLU_198854_4_0_9"/>
<dbReference type="EMBL" id="DF384213">
    <property type="protein sequence ID" value="GAE01249.1"/>
    <property type="molecule type" value="Genomic_DNA"/>
</dbReference>
<protein>
    <recommendedName>
        <fullName evidence="3">YvrJ family protein</fullName>
    </recommendedName>
</protein>
<keyword evidence="1" id="KW-0812">Transmembrane</keyword>
<keyword evidence="1" id="KW-0472">Membrane</keyword>
<dbReference type="RefSeq" id="WP_030033774.1">
    <property type="nucleotide sequence ID" value="NZ_DF384213.1"/>
</dbReference>
<sequence length="59" mass="6816">MYDQLVMLISNVGFPIAVSLYLLLRIEKKLEELTKALTSLDKSIVSAIEHQKDEYFTKK</sequence>
<evidence type="ECO:0000256" key="1">
    <source>
        <dbReference type="SAM" id="Phobius"/>
    </source>
</evidence>
<feature type="transmembrane region" description="Helical" evidence="1">
    <location>
        <begin position="6"/>
        <end position="24"/>
    </location>
</feature>